<gene>
    <name evidence="13" type="ORF">C8N29_11629</name>
</gene>
<comment type="catalytic activity">
    <reaction evidence="10">
        <text>adenylyl-molybdopterin + molybdate = Mo-molybdopterin + AMP + H(+)</text>
        <dbReference type="Rhea" id="RHEA:35047"/>
        <dbReference type="ChEBI" id="CHEBI:15378"/>
        <dbReference type="ChEBI" id="CHEBI:36264"/>
        <dbReference type="ChEBI" id="CHEBI:62727"/>
        <dbReference type="ChEBI" id="CHEBI:71302"/>
        <dbReference type="ChEBI" id="CHEBI:456215"/>
        <dbReference type="EC" id="2.10.1.1"/>
    </reaction>
</comment>
<dbReference type="PANTHER" id="PTHR10192:SF5">
    <property type="entry name" value="GEPHYRIN"/>
    <property type="match status" value="1"/>
</dbReference>
<keyword evidence="9 11" id="KW-0501">Molybdenum cofactor biosynthesis</keyword>
<evidence type="ECO:0000256" key="4">
    <source>
        <dbReference type="ARBA" id="ARBA00010763"/>
    </source>
</evidence>
<evidence type="ECO:0000256" key="9">
    <source>
        <dbReference type="ARBA" id="ARBA00023150"/>
    </source>
</evidence>
<evidence type="ECO:0000256" key="1">
    <source>
        <dbReference type="ARBA" id="ARBA00001946"/>
    </source>
</evidence>
<comment type="similarity">
    <text evidence="4 11">Belongs to the MoeA family.</text>
</comment>
<evidence type="ECO:0000256" key="3">
    <source>
        <dbReference type="ARBA" id="ARBA00005046"/>
    </source>
</evidence>
<dbReference type="InterPro" id="IPR036425">
    <property type="entry name" value="MoaB/Mog-like_dom_sf"/>
</dbReference>
<dbReference type="Gene3D" id="2.40.340.10">
    <property type="entry name" value="MoeA, C-terminal, domain IV"/>
    <property type="match status" value="1"/>
</dbReference>
<reference evidence="13 14" key="1">
    <citation type="submission" date="2018-04" db="EMBL/GenBank/DDBJ databases">
        <title>Genomic Encyclopedia of Archaeal and Bacterial Type Strains, Phase II (KMG-II): from individual species to whole genera.</title>
        <authorList>
            <person name="Goeker M."/>
        </authorList>
    </citation>
    <scope>NUCLEOTIDE SEQUENCE [LARGE SCALE GENOMIC DNA]</scope>
    <source>
        <strain evidence="13 14">DSM 5822</strain>
    </source>
</reference>
<accession>A0A2T5IVH1</accession>
<keyword evidence="8 11" id="KW-0460">Magnesium</keyword>
<dbReference type="InterPro" id="IPR005110">
    <property type="entry name" value="MoeA_linker/N"/>
</dbReference>
<sequence>MSSCPSHGLMPIAQAQTRLEQAGRHQLLPVETISIYEALDRILAEDVIATLDVPPQANSAMDGYAVCCDKFCTQQPYVVSQRITAGVAPQPLLDGTVARIFTGAVIPEGANAVIMQEDAVVAADGTVSFVIQPDAYDNIRPQGQDIRQGTRILSQGTRLSPAAIGLLATIGHAKVNVYRRLKVMFFCTGNELVEPSQPLASGQIYNSNRALLASLLKKLDIDLIDGGVIPDNLEATLDALQQATQQADVIMTTGGVSVGEEDHVKAAVNQCGRLELWKIAIKPGKPLAFGYVHETPFLGLPGNPQSVFVTFAILARIFLINYQGQRDGLTPQFALIASDFAIKKAQTRTEYLRVKVVHGSDGLRLIKHDNQSSGVLSSAVWADGFAVIPAGQIVSQGDLLAFLSFSSLLLA</sequence>
<evidence type="ECO:0000256" key="7">
    <source>
        <dbReference type="ARBA" id="ARBA00022723"/>
    </source>
</evidence>
<evidence type="ECO:0000256" key="5">
    <source>
        <dbReference type="ARBA" id="ARBA00022505"/>
    </source>
</evidence>
<dbReference type="CDD" id="cd00887">
    <property type="entry name" value="MoeA"/>
    <property type="match status" value="1"/>
</dbReference>
<dbReference type="InterPro" id="IPR001453">
    <property type="entry name" value="MoaB/Mog_dom"/>
</dbReference>
<dbReference type="Gene3D" id="2.170.190.11">
    <property type="entry name" value="Molybdopterin biosynthesis moea protein, domain 3"/>
    <property type="match status" value="1"/>
</dbReference>
<dbReference type="Proteomes" id="UP000244223">
    <property type="component" value="Unassembled WGS sequence"/>
</dbReference>
<evidence type="ECO:0000256" key="2">
    <source>
        <dbReference type="ARBA" id="ARBA00002901"/>
    </source>
</evidence>
<keyword evidence="7 11" id="KW-0479">Metal-binding</keyword>
<keyword evidence="5 11" id="KW-0500">Molybdenum</keyword>
<dbReference type="Pfam" id="PF00994">
    <property type="entry name" value="MoCF_biosynth"/>
    <property type="match status" value="1"/>
</dbReference>
<dbReference type="SMART" id="SM00852">
    <property type="entry name" value="MoCF_biosynth"/>
    <property type="match status" value="1"/>
</dbReference>
<dbReference type="EMBL" id="QAON01000016">
    <property type="protein sequence ID" value="PTQ87863.1"/>
    <property type="molecule type" value="Genomic_DNA"/>
</dbReference>
<dbReference type="FunFam" id="3.40.980.10:FF:000004">
    <property type="entry name" value="Molybdopterin molybdenumtransferase"/>
    <property type="match status" value="1"/>
</dbReference>
<dbReference type="SUPFAM" id="SSF63867">
    <property type="entry name" value="MoeA C-terminal domain-like"/>
    <property type="match status" value="1"/>
</dbReference>
<dbReference type="UniPathway" id="UPA00344"/>
<dbReference type="InterPro" id="IPR036688">
    <property type="entry name" value="MoeA_C_domain_IV_sf"/>
</dbReference>
<dbReference type="Pfam" id="PF03454">
    <property type="entry name" value="MoeA_C"/>
    <property type="match status" value="1"/>
</dbReference>
<dbReference type="InterPro" id="IPR036135">
    <property type="entry name" value="MoeA_linker/N_sf"/>
</dbReference>
<dbReference type="SUPFAM" id="SSF63882">
    <property type="entry name" value="MoeA N-terminal region -like"/>
    <property type="match status" value="1"/>
</dbReference>
<dbReference type="PROSITE" id="PS01079">
    <property type="entry name" value="MOCF_BIOSYNTHESIS_2"/>
    <property type="match status" value="1"/>
</dbReference>
<feature type="domain" description="MoaB/Mog" evidence="12">
    <location>
        <begin position="184"/>
        <end position="321"/>
    </location>
</feature>
<dbReference type="GO" id="GO:0061599">
    <property type="term" value="F:molybdopterin molybdotransferase activity"/>
    <property type="evidence" value="ECO:0007669"/>
    <property type="project" value="UniProtKB-UniRule"/>
</dbReference>
<keyword evidence="6 11" id="KW-0808">Transferase</keyword>
<proteinExistence type="inferred from homology"/>
<dbReference type="Gene3D" id="3.40.980.10">
    <property type="entry name" value="MoaB/Mog-like domain"/>
    <property type="match status" value="1"/>
</dbReference>
<evidence type="ECO:0000256" key="10">
    <source>
        <dbReference type="ARBA" id="ARBA00047317"/>
    </source>
</evidence>
<dbReference type="SUPFAM" id="SSF53218">
    <property type="entry name" value="Molybdenum cofactor biosynthesis proteins"/>
    <property type="match status" value="1"/>
</dbReference>
<dbReference type="Pfam" id="PF03453">
    <property type="entry name" value="MoeA_N"/>
    <property type="match status" value="1"/>
</dbReference>
<keyword evidence="14" id="KW-1185">Reference proteome</keyword>
<evidence type="ECO:0000256" key="8">
    <source>
        <dbReference type="ARBA" id="ARBA00022842"/>
    </source>
</evidence>
<dbReference type="Gene3D" id="3.90.105.10">
    <property type="entry name" value="Molybdopterin biosynthesis moea protein, domain 2"/>
    <property type="match status" value="1"/>
</dbReference>
<dbReference type="EC" id="2.10.1.1" evidence="11"/>
<evidence type="ECO:0000256" key="6">
    <source>
        <dbReference type="ARBA" id="ARBA00022679"/>
    </source>
</evidence>
<dbReference type="InterPro" id="IPR005111">
    <property type="entry name" value="MoeA_C_domain_IV"/>
</dbReference>
<comment type="pathway">
    <text evidence="3 11">Cofactor biosynthesis; molybdopterin biosynthesis.</text>
</comment>
<dbReference type="InterPro" id="IPR038987">
    <property type="entry name" value="MoeA-like"/>
</dbReference>
<evidence type="ECO:0000256" key="11">
    <source>
        <dbReference type="RuleBase" id="RU365090"/>
    </source>
</evidence>
<evidence type="ECO:0000313" key="14">
    <source>
        <dbReference type="Proteomes" id="UP000244223"/>
    </source>
</evidence>
<dbReference type="NCBIfam" id="TIGR00177">
    <property type="entry name" value="molyb_syn"/>
    <property type="match status" value="1"/>
</dbReference>
<dbReference type="GO" id="GO:0046872">
    <property type="term" value="F:metal ion binding"/>
    <property type="evidence" value="ECO:0007669"/>
    <property type="project" value="UniProtKB-UniRule"/>
</dbReference>
<dbReference type="OrthoDB" id="9804758at2"/>
<dbReference type="PANTHER" id="PTHR10192">
    <property type="entry name" value="MOLYBDOPTERIN BIOSYNTHESIS PROTEIN"/>
    <property type="match status" value="1"/>
</dbReference>
<dbReference type="AlphaFoldDB" id="A0A2T5IVH1"/>
<dbReference type="GO" id="GO:0006777">
    <property type="term" value="P:Mo-molybdopterin cofactor biosynthetic process"/>
    <property type="evidence" value="ECO:0007669"/>
    <property type="project" value="UniProtKB-UniRule"/>
</dbReference>
<dbReference type="NCBIfam" id="NF045515">
    <property type="entry name" value="Glp_gephyrin"/>
    <property type="match status" value="1"/>
</dbReference>
<comment type="caution">
    <text evidence="13">The sequence shown here is derived from an EMBL/GenBank/DDBJ whole genome shotgun (WGS) entry which is preliminary data.</text>
</comment>
<evidence type="ECO:0000313" key="13">
    <source>
        <dbReference type="EMBL" id="PTQ87863.1"/>
    </source>
</evidence>
<dbReference type="RefSeq" id="WP_107866628.1">
    <property type="nucleotide sequence ID" value="NZ_QAON01000016.1"/>
</dbReference>
<protein>
    <recommendedName>
        <fullName evidence="11">Molybdopterin molybdenumtransferase</fullName>
        <ecNumber evidence="11">2.10.1.1</ecNumber>
    </recommendedName>
</protein>
<comment type="cofactor">
    <cofactor evidence="1 11">
        <name>Mg(2+)</name>
        <dbReference type="ChEBI" id="CHEBI:18420"/>
    </cofactor>
</comment>
<name>A0A2T5IVH1_9GAMM</name>
<evidence type="ECO:0000259" key="12">
    <source>
        <dbReference type="SMART" id="SM00852"/>
    </source>
</evidence>
<comment type="function">
    <text evidence="2 11">Catalyzes the insertion of molybdate into adenylated molybdopterin with the concomitant release of AMP.</text>
</comment>
<organism evidence="13 14">
    <name type="scientific">Agitococcus lubricus</name>
    <dbReference type="NCBI Taxonomy" id="1077255"/>
    <lineage>
        <taxon>Bacteria</taxon>
        <taxon>Pseudomonadati</taxon>
        <taxon>Pseudomonadota</taxon>
        <taxon>Gammaproteobacteria</taxon>
        <taxon>Moraxellales</taxon>
        <taxon>Moraxellaceae</taxon>
        <taxon>Agitococcus</taxon>
    </lineage>
</organism>
<dbReference type="InterPro" id="IPR008284">
    <property type="entry name" value="MoCF_biosynth_CS"/>
</dbReference>
<dbReference type="GO" id="GO:0005829">
    <property type="term" value="C:cytosol"/>
    <property type="evidence" value="ECO:0007669"/>
    <property type="project" value="TreeGrafter"/>
</dbReference>